<dbReference type="Gramene" id="Solyc06g084600.1.1">
    <property type="protein sequence ID" value="Solyc06g084600.1.1.1"/>
    <property type="gene ID" value="Solyc06g084600.1"/>
</dbReference>
<dbReference type="AlphaFoldDB" id="A0A3Q7H337"/>
<protein>
    <submittedName>
        <fullName evidence="1">Uncharacterized protein</fullName>
    </submittedName>
</protein>
<evidence type="ECO:0000313" key="2">
    <source>
        <dbReference type="Proteomes" id="UP000004994"/>
    </source>
</evidence>
<evidence type="ECO:0000313" key="1">
    <source>
        <dbReference type="EnsemblPlants" id="Solyc06g084600.1.1.1"/>
    </source>
</evidence>
<name>A0A3Q7H337_SOLLC</name>
<dbReference type="Proteomes" id="UP000004994">
    <property type="component" value="Chromosome 6"/>
</dbReference>
<keyword evidence="2" id="KW-1185">Reference proteome</keyword>
<proteinExistence type="predicted"/>
<accession>A0A3Q7H337</accession>
<dbReference type="PaxDb" id="4081-Solyc06g084600.1.1"/>
<reference evidence="1" key="2">
    <citation type="submission" date="2019-01" db="UniProtKB">
        <authorList>
            <consortium name="EnsemblPlants"/>
        </authorList>
    </citation>
    <scope>IDENTIFICATION</scope>
    <source>
        <strain evidence="1">cv. Heinz 1706</strain>
    </source>
</reference>
<sequence>MKSSALASIMSSAPIASKTLSGSSSSSSCSSRSWRLLAEAYWLMVSDEAEAEAWSSSDFRSFAEAYWLMVSN</sequence>
<dbReference type="EnsemblPlants" id="Solyc06g084600.1.1">
    <property type="protein sequence ID" value="Solyc06g084600.1.1.1"/>
    <property type="gene ID" value="Solyc06g084600.1"/>
</dbReference>
<dbReference type="InParanoid" id="A0A3Q7H337"/>
<organism evidence="1">
    <name type="scientific">Solanum lycopersicum</name>
    <name type="common">Tomato</name>
    <name type="synonym">Lycopersicon esculentum</name>
    <dbReference type="NCBI Taxonomy" id="4081"/>
    <lineage>
        <taxon>Eukaryota</taxon>
        <taxon>Viridiplantae</taxon>
        <taxon>Streptophyta</taxon>
        <taxon>Embryophyta</taxon>
        <taxon>Tracheophyta</taxon>
        <taxon>Spermatophyta</taxon>
        <taxon>Magnoliopsida</taxon>
        <taxon>eudicotyledons</taxon>
        <taxon>Gunneridae</taxon>
        <taxon>Pentapetalae</taxon>
        <taxon>asterids</taxon>
        <taxon>lamiids</taxon>
        <taxon>Solanales</taxon>
        <taxon>Solanaceae</taxon>
        <taxon>Solanoideae</taxon>
        <taxon>Solaneae</taxon>
        <taxon>Solanum</taxon>
        <taxon>Solanum subgen. Lycopersicon</taxon>
    </lineage>
</organism>
<dbReference type="PROSITE" id="PS51257">
    <property type="entry name" value="PROKAR_LIPOPROTEIN"/>
    <property type="match status" value="1"/>
</dbReference>
<reference evidence="1" key="1">
    <citation type="journal article" date="2012" name="Nature">
        <title>The tomato genome sequence provides insights into fleshy fruit evolution.</title>
        <authorList>
            <consortium name="Tomato Genome Consortium"/>
        </authorList>
    </citation>
    <scope>NUCLEOTIDE SEQUENCE [LARGE SCALE GENOMIC DNA]</scope>
    <source>
        <strain evidence="1">cv. Heinz 1706</strain>
    </source>
</reference>